<evidence type="ECO:0008006" key="3">
    <source>
        <dbReference type="Google" id="ProtNLM"/>
    </source>
</evidence>
<evidence type="ECO:0000313" key="1">
    <source>
        <dbReference type="EMBL" id="SEW19159.1"/>
    </source>
</evidence>
<protein>
    <recommendedName>
        <fullName evidence="3">DUF4352 domain-containing protein</fullName>
    </recommendedName>
</protein>
<dbReference type="AlphaFoldDB" id="A0A1I0PXI4"/>
<sequence length="195" mass="20376">MPDSDADETTATAASDDDSDVTRRWLIRAVVGLGLGIPVVVEGATLVGLVESWLFGDGEGDDAAASTTTASEPATVVGDDLLPTTDRAETLADATVYARDDGWRFELAVDVENSGDRPYELRLGTVTTQDGARVDGDAATDRLAVGESATLSASYDLPDGETPATMAVVGVEYVDGGGERFFQQTVRFGNIPVRG</sequence>
<accession>A0A1I0PXI4</accession>
<reference evidence="1 2" key="1">
    <citation type="submission" date="2016-10" db="EMBL/GenBank/DDBJ databases">
        <authorList>
            <person name="de Groot N.N."/>
        </authorList>
    </citation>
    <scope>NUCLEOTIDE SEQUENCE [LARGE SCALE GENOMIC DNA]</scope>
    <source>
        <strain evidence="1 2">CGMCC 1.5337</strain>
    </source>
</reference>
<dbReference type="STRING" id="355548.SAMN04487945_2061"/>
<dbReference type="EMBL" id="FOJA01000001">
    <property type="protein sequence ID" value="SEW19159.1"/>
    <property type="molecule type" value="Genomic_DNA"/>
</dbReference>
<dbReference type="OrthoDB" id="304988at2157"/>
<name>A0A1I0PXI4_9EURY</name>
<organism evidence="1 2">
    <name type="scientific">Halobacterium jilantaiense</name>
    <dbReference type="NCBI Taxonomy" id="355548"/>
    <lineage>
        <taxon>Archaea</taxon>
        <taxon>Methanobacteriati</taxon>
        <taxon>Methanobacteriota</taxon>
        <taxon>Stenosarchaea group</taxon>
        <taxon>Halobacteria</taxon>
        <taxon>Halobacteriales</taxon>
        <taxon>Halobacteriaceae</taxon>
        <taxon>Halobacterium</taxon>
    </lineage>
</organism>
<dbReference type="RefSeq" id="WP_089669304.1">
    <property type="nucleotide sequence ID" value="NZ_FOJA01000001.1"/>
</dbReference>
<proteinExistence type="predicted"/>
<evidence type="ECO:0000313" key="2">
    <source>
        <dbReference type="Proteomes" id="UP000198518"/>
    </source>
</evidence>
<dbReference type="Proteomes" id="UP000198518">
    <property type="component" value="Unassembled WGS sequence"/>
</dbReference>
<keyword evidence="2" id="KW-1185">Reference proteome</keyword>
<gene>
    <name evidence="1" type="ORF">SAMN04487945_2061</name>
</gene>